<dbReference type="CDD" id="cd16963">
    <property type="entry name" value="CCE1"/>
    <property type="match status" value="1"/>
</dbReference>
<accession>A0A9W4NFE4</accession>
<dbReference type="AlphaFoldDB" id="A0A9W4NFE4"/>
<dbReference type="EMBL" id="CAJVPG010000133">
    <property type="protein sequence ID" value="CAG8359405.1"/>
    <property type="molecule type" value="Genomic_DNA"/>
</dbReference>
<dbReference type="PROSITE" id="PS50800">
    <property type="entry name" value="SAP"/>
    <property type="match status" value="1"/>
</dbReference>
<dbReference type="GO" id="GO:0005739">
    <property type="term" value="C:mitochondrion"/>
    <property type="evidence" value="ECO:0007669"/>
    <property type="project" value="TreeGrafter"/>
</dbReference>
<dbReference type="InterPro" id="IPR039197">
    <property type="entry name" value="Mrs1/Cce1"/>
</dbReference>
<evidence type="ECO:0000313" key="4">
    <source>
        <dbReference type="Proteomes" id="UP001152649"/>
    </source>
</evidence>
<dbReference type="Pfam" id="PF02037">
    <property type="entry name" value="SAP"/>
    <property type="match status" value="1"/>
</dbReference>
<dbReference type="GO" id="GO:0000402">
    <property type="term" value="F:crossed form four-way junction DNA binding"/>
    <property type="evidence" value="ECO:0007669"/>
    <property type="project" value="TreeGrafter"/>
</dbReference>
<feature type="compositionally biased region" description="Polar residues" evidence="1">
    <location>
        <begin position="1"/>
        <end position="13"/>
    </location>
</feature>
<gene>
    <name evidence="3" type="ORF">PSALAMII_LOCUS3636</name>
</gene>
<dbReference type="GO" id="GO:0004520">
    <property type="term" value="F:DNA endonuclease activity"/>
    <property type="evidence" value="ECO:0007669"/>
    <property type="project" value="TreeGrafter"/>
</dbReference>
<feature type="compositionally biased region" description="Polar residues" evidence="1">
    <location>
        <begin position="104"/>
        <end position="116"/>
    </location>
</feature>
<proteinExistence type="predicted"/>
<organism evidence="3 4">
    <name type="scientific">Penicillium salamii</name>
    <dbReference type="NCBI Taxonomy" id="1612424"/>
    <lineage>
        <taxon>Eukaryota</taxon>
        <taxon>Fungi</taxon>
        <taxon>Dikarya</taxon>
        <taxon>Ascomycota</taxon>
        <taxon>Pezizomycotina</taxon>
        <taxon>Eurotiomycetes</taxon>
        <taxon>Eurotiomycetidae</taxon>
        <taxon>Eurotiales</taxon>
        <taxon>Aspergillaceae</taxon>
        <taxon>Penicillium</taxon>
    </lineage>
</organism>
<feature type="region of interest" description="Disordered" evidence="1">
    <location>
        <begin position="98"/>
        <end position="140"/>
    </location>
</feature>
<evidence type="ECO:0000256" key="1">
    <source>
        <dbReference type="SAM" id="MobiDB-lite"/>
    </source>
</evidence>
<dbReference type="InterPro" id="IPR015242">
    <property type="entry name" value="Ydc2_cat"/>
</dbReference>
<dbReference type="Gene3D" id="3.30.420.10">
    <property type="entry name" value="Ribonuclease H-like superfamily/Ribonuclease H"/>
    <property type="match status" value="1"/>
</dbReference>
<reference evidence="3" key="1">
    <citation type="submission" date="2021-07" db="EMBL/GenBank/DDBJ databases">
        <authorList>
            <person name="Branca A.L. A."/>
        </authorList>
    </citation>
    <scope>NUCLEOTIDE SEQUENCE</scope>
</reference>
<feature type="compositionally biased region" description="Basic residues" evidence="1">
    <location>
        <begin position="403"/>
        <end position="412"/>
    </location>
</feature>
<sequence>MNTSYTAYSSSVNERPVRPLNSKAPNTTVDPTLAPKSVCCAQTFPMRLSAALRSPDWLSSLKAAQLQRIARATGIQSSGTKGLLVERIAAQLGLQSDSDKVVNPTGSIPSNVSQGQDLHRLGGSNNQSQGATKNKSLLRPIPDPKPWSILSIDMGIQNLAFAHLHLPRSNGENTQLPVLTAWHRLAVSEIASLNLTGVEDAVQAQSSALKSTDEPDNSAKRSTKSSSKSKSKSKEVESFSPDLYAATAYKLIKSLLTAYQPTHILIERQRFRSGSGSAVQEWTLRVGVFEGMLYAILHALRMERGESITVQGVEPKRVVGYWLEPSATKEAERLNAREVKKAKIDIVGRWISASQLSKTNSELTSQPPELAVESFEDKILLADPSNSPALGCIVNEYMRKWKKEPKPKKPRASKGTPTPDSLSAEVAVDIGKLDDLADCLLQGVTWIEWQEMRERIVRDGPKALDKI</sequence>
<dbReference type="InterPro" id="IPR003034">
    <property type="entry name" value="SAP_dom"/>
</dbReference>
<feature type="region of interest" description="Disordered" evidence="1">
    <location>
        <begin position="206"/>
        <end position="233"/>
    </location>
</feature>
<dbReference type="InterPro" id="IPR012337">
    <property type="entry name" value="RNaseH-like_sf"/>
</dbReference>
<dbReference type="SMART" id="SM00513">
    <property type="entry name" value="SAP"/>
    <property type="match status" value="1"/>
</dbReference>
<dbReference type="PANTHER" id="PTHR28072:SF1">
    <property type="entry name" value="CRUCIFORM CUTTING ENDONUCLEASE 1, MITOCHONDRIAL-RELATED"/>
    <property type="match status" value="1"/>
</dbReference>
<dbReference type="SUPFAM" id="SSF53098">
    <property type="entry name" value="Ribonuclease H-like"/>
    <property type="match status" value="1"/>
</dbReference>
<name>A0A9W4NFE4_9EURO</name>
<dbReference type="Pfam" id="PF09159">
    <property type="entry name" value="Ydc2-catalyt"/>
    <property type="match status" value="1"/>
</dbReference>
<feature type="region of interest" description="Disordered" evidence="1">
    <location>
        <begin position="403"/>
        <end position="422"/>
    </location>
</feature>
<feature type="domain" description="SAP" evidence="2">
    <location>
        <begin position="58"/>
        <end position="92"/>
    </location>
</feature>
<feature type="region of interest" description="Disordered" evidence="1">
    <location>
        <begin position="1"/>
        <end position="29"/>
    </location>
</feature>
<dbReference type="InterPro" id="IPR036397">
    <property type="entry name" value="RNaseH_sf"/>
</dbReference>
<dbReference type="Proteomes" id="UP001152649">
    <property type="component" value="Unassembled WGS sequence"/>
</dbReference>
<protein>
    <recommendedName>
        <fullName evidence="2">SAP domain-containing protein</fullName>
    </recommendedName>
</protein>
<dbReference type="PANTHER" id="PTHR28072">
    <property type="entry name" value="CRUCIFORM CUTTING ENDONUCLEASE 1, MITOCHONDRIAL-RELATED"/>
    <property type="match status" value="1"/>
</dbReference>
<dbReference type="GO" id="GO:0000403">
    <property type="term" value="F:Y-form DNA binding"/>
    <property type="evidence" value="ECO:0007669"/>
    <property type="project" value="TreeGrafter"/>
</dbReference>
<dbReference type="OrthoDB" id="5552842at2759"/>
<evidence type="ECO:0000313" key="3">
    <source>
        <dbReference type="EMBL" id="CAG8359405.1"/>
    </source>
</evidence>
<keyword evidence="4" id="KW-1185">Reference proteome</keyword>
<evidence type="ECO:0000259" key="2">
    <source>
        <dbReference type="PROSITE" id="PS50800"/>
    </source>
</evidence>
<feature type="compositionally biased region" description="Basic residues" evidence="1">
    <location>
        <begin position="221"/>
        <end position="231"/>
    </location>
</feature>
<dbReference type="GO" id="GO:0070336">
    <property type="term" value="F:flap-structured DNA binding"/>
    <property type="evidence" value="ECO:0007669"/>
    <property type="project" value="TreeGrafter"/>
</dbReference>
<comment type="caution">
    <text evidence="3">The sequence shown here is derived from an EMBL/GenBank/DDBJ whole genome shotgun (WGS) entry which is preliminary data.</text>
</comment>
<feature type="compositionally biased region" description="Polar residues" evidence="1">
    <location>
        <begin position="123"/>
        <end position="135"/>
    </location>
</feature>